<protein>
    <submittedName>
        <fullName evidence="7">DUF4123 domain-containing protein</fullName>
    </submittedName>
</protein>
<dbReference type="Gene3D" id="2.180.10.10">
    <property type="entry name" value="RHS repeat-associated core"/>
    <property type="match status" value="3"/>
</dbReference>
<dbReference type="InterPro" id="IPR006530">
    <property type="entry name" value="YD"/>
</dbReference>
<keyword evidence="3" id="KW-1133">Transmembrane helix</keyword>
<dbReference type="NCBIfam" id="TIGR01643">
    <property type="entry name" value="YD_repeat_2x"/>
    <property type="match status" value="5"/>
</dbReference>
<keyword evidence="8" id="KW-1185">Reference proteome</keyword>
<evidence type="ECO:0000256" key="1">
    <source>
        <dbReference type="ARBA" id="ARBA00022737"/>
    </source>
</evidence>
<keyword evidence="3" id="KW-0472">Membrane</keyword>
<dbReference type="PANTHER" id="PTHR32305:SF15">
    <property type="entry name" value="PROTEIN RHSA-RELATED"/>
    <property type="match status" value="1"/>
</dbReference>
<dbReference type="NCBIfam" id="TIGR03696">
    <property type="entry name" value="Rhs_assc_core"/>
    <property type="match status" value="1"/>
</dbReference>
<name>A0ABS1VE22_9PROT</name>
<dbReference type="InterPro" id="IPR025391">
    <property type="entry name" value="DUF4123"/>
</dbReference>
<evidence type="ECO:0000259" key="5">
    <source>
        <dbReference type="Pfam" id="PF18648"/>
    </source>
</evidence>
<dbReference type="Pfam" id="PF18648">
    <property type="entry name" value="ADPRTs_Tse2"/>
    <property type="match status" value="1"/>
</dbReference>
<reference evidence="7 8" key="1">
    <citation type="submission" date="2021-01" db="EMBL/GenBank/DDBJ databases">
        <title>Belnapia mucosa sp. nov. and Belnapia arida sp. nov., isolated from the Tabernas Desert (Almeria, Spain).</title>
        <authorList>
            <person name="Molina-Menor E."/>
            <person name="Vidal-Verdu A."/>
            <person name="Calonge A."/>
            <person name="Satari L."/>
            <person name="Pereto Magraner J."/>
            <person name="Porcar Miralles M."/>
        </authorList>
    </citation>
    <scope>NUCLEOTIDE SEQUENCE [LARGE SCALE GENOMIC DNA]</scope>
    <source>
        <strain evidence="7 8">T6</strain>
    </source>
</reference>
<gene>
    <name evidence="7" type="ORF">JMJ55_25330</name>
</gene>
<evidence type="ECO:0000256" key="3">
    <source>
        <dbReference type="SAM" id="Phobius"/>
    </source>
</evidence>
<dbReference type="Pfam" id="PF25023">
    <property type="entry name" value="TEN_YD-shell"/>
    <property type="match status" value="2"/>
</dbReference>
<dbReference type="Pfam" id="PF13503">
    <property type="entry name" value="DUF4123"/>
    <property type="match status" value="1"/>
</dbReference>
<evidence type="ECO:0000313" key="7">
    <source>
        <dbReference type="EMBL" id="MBL6458663.1"/>
    </source>
</evidence>
<keyword evidence="1" id="KW-0677">Repeat</keyword>
<feature type="domain" description="Teneurin-like YD-shell" evidence="6">
    <location>
        <begin position="438"/>
        <end position="541"/>
    </location>
</feature>
<accession>A0ABS1VE22</accession>
<feature type="domain" description="Tse2 ADP-ribosyltransferase toxin" evidence="5">
    <location>
        <begin position="1137"/>
        <end position="1200"/>
    </location>
</feature>
<feature type="region of interest" description="Disordered" evidence="2">
    <location>
        <begin position="1162"/>
        <end position="1184"/>
    </location>
</feature>
<proteinExistence type="predicted"/>
<sequence length="1206" mass="130376">MGQDSFRQATPTRQQAPIASRRVAAAELEGWADRGVLYAVIDACGAPAVPTEVEALGPDRGCCLFRGWAAENFRNKAPYIAQLDRGFAARLAAEPSGRPWGILLASRAGFAAVRHHLRRFLTVHSPTGEPWLFRYYDPRLLPVFLRSCTAEELDAFFGPIDAFVLAGRDGTSYAAYRTATAAAPATRPAVGERFRLRDAHLAAFRRKNLGDALLRSFAGTPQTAVRETKTEDILLTDRKGHTTRLSFDRQGFVGGATSPLGRRWRLTNDPDGRLLEFSLPSGSILNLSYDATGRLARVARDGEERFRAVHDEHGRLQALGFPDGSRASIQYRDTGSPGIHDEAGRFVTALTDRLGRTERFTYDEDELAALTDDNGATTRFEYGQWRRPDAMVYQDGSREGYRYDPQGRLRAILLPGDVGLEVTCDDAGHVTRLAGTDGSEASFQYDAAGRLVAARNALGEITFAYDGAGRLVEERQGDAVMRYAYDESGTLVGFTYPTGETIGYERDADLRLTAITDWTGRRYRLEYARQDSAWRLISPEGLVATARQGPAGHTTSLRVERAAELLFETAYSYDSEDRLRERADSRLGIARYEYDAEGQLLAVYGLSPGASERFAYDGAGNRVRSNGQAALHNALNQLLAQGDLRCTYDERGNLVERRSGAACWRYRYDLSNRLVLAEQEGRWRVRYGYDALGRRVRKESSRYGPAGLECTTSTRYVWAGEHLIREVGETARHGGTVRPPAPERQVRDYLYWPQSHVPLLLREAGRVYQYHTDHSGVPRRLTDTHGGIVWEADYAAFGEARIAIGQVRQPWRLTGQYEDEETGLHYNRFRYYDPRLGRYTSRDPVSYLAGLNLYRYCGNDPINYGDPLGLLSWKTIAVVAASVAVGALVVMTAPISGPLLLVAAGAAAGAVGFGLNEALNQEHFCLSCILGAALKGAVVGALSALPFLLGPVGIPAFIGAGMASGAISYTATCAFTPGMPWDWGDFAQSVALGGAFGALGGVINGSGGFPPSSFRLPVLQPAYAGVPVSATTVTVPGVSVGTMAAAGTGAAVGGGTAAAMASTGGGGDDGKGDKGGHQTTVPQDVYIGGNKTAPRPPRIKGVNTKPNQNSDLIPDAEGNLEPGPPDGWPDGASSFADKNKLPSGFTPYKVPAGTELPEGLGIRADGKDVGGPHGPTHHTIYPTRPMSAEEFLKKFGEIKTVKENGS</sequence>
<dbReference type="RefSeq" id="WP_202828405.1">
    <property type="nucleotide sequence ID" value="NZ_JAEUXJ010000017.1"/>
</dbReference>
<comment type="caution">
    <text evidence="7">The sequence shown here is derived from an EMBL/GenBank/DDBJ whole genome shotgun (WGS) entry which is preliminary data.</text>
</comment>
<dbReference type="Proteomes" id="UP000606490">
    <property type="component" value="Unassembled WGS sequence"/>
</dbReference>
<dbReference type="PRINTS" id="PR00394">
    <property type="entry name" value="RHSPROTEIN"/>
</dbReference>
<feature type="domain" description="Teneurin-like YD-shell" evidence="6">
    <location>
        <begin position="553"/>
        <end position="862"/>
    </location>
</feature>
<keyword evidence="3" id="KW-0812">Transmembrane</keyword>
<dbReference type="InterPro" id="IPR041018">
    <property type="entry name" value="ADPRTs_Tse2"/>
</dbReference>
<feature type="domain" description="DUF4123" evidence="4">
    <location>
        <begin position="37"/>
        <end position="154"/>
    </location>
</feature>
<organism evidence="7 8">
    <name type="scientific">Belnapia mucosa</name>
    <dbReference type="NCBI Taxonomy" id="2804532"/>
    <lineage>
        <taxon>Bacteria</taxon>
        <taxon>Pseudomonadati</taxon>
        <taxon>Pseudomonadota</taxon>
        <taxon>Alphaproteobacteria</taxon>
        <taxon>Acetobacterales</taxon>
        <taxon>Roseomonadaceae</taxon>
        <taxon>Belnapia</taxon>
    </lineage>
</organism>
<dbReference type="EMBL" id="JAEUXJ010000017">
    <property type="protein sequence ID" value="MBL6458663.1"/>
    <property type="molecule type" value="Genomic_DNA"/>
</dbReference>
<dbReference type="InterPro" id="IPR050708">
    <property type="entry name" value="T6SS_VgrG/RHS"/>
</dbReference>
<feature type="transmembrane region" description="Helical" evidence="3">
    <location>
        <begin position="898"/>
        <end position="915"/>
    </location>
</feature>
<evidence type="ECO:0000259" key="4">
    <source>
        <dbReference type="Pfam" id="PF13503"/>
    </source>
</evidence>
<feature type="region of interest" description="Disordered" evidence="2">
    <location>
        <begin position="1055"/>
        <end position="1127"/>
    </location>
</feature>
<dbReference type="PANTHER" id="PTHR32305">
    <property type="match status" value="1"/>
</dbReference>
<evidence type="ECO:0000259" key="6">
    <source>
        <dbReference type="Pfam" id="PF25023"/>
    </source>
</evidence>
<evidence type="ECO:0000313" key="8">
    <source>
        <dbReference type="Proteomes" id="UP000606490"/>
    </source>
</evidence>
<evidence type="ECO:0000256" key="2">
    <source>
        <dbReference type="SAM" id="MobiDB-lite"/>
    </source>
</evidence>
<dbReference type="InterPro" id="IPR056823">
    <property type="entry name" value="TEN-like_YD-shell"/>
</dbReference>
<dbReference type="InterPro" id="IPR022385">
    <property type="entry name" value="Rhs_assc_core"/>
</dbReference>